<dbReference type="PANTHER" id="PTHR32282">
    <property type="entry name" value="BINDING PROTEIN TRANSPEPTIDASE, PUTATIVE-RELATED"/>
    <property type="match status" value="1"/>
</dbReference>
<accession>A0A367ZWR7</accession>
<evidence type="ECO:0000256" key="8">
    <source>
        <dbReference type="ARBA" id="ARBA00022960"/>
    </source>
</evidence>
<evidence type="ECO:0000256" key="3">
    <source>
        <dbReference type="ARBA" id="ARBA00022645"/>
    </source>
</evidence>
<feature type="transmembrane region" description="Helical" evidence="15">
    <location>
        <begin position="41"/>
        <end position="68"/>
    </location>
</feature>
<gene>
    <name evidence="18" type="ORF">OZSIB_0905</name>
</gene>
<evidence type="ECO:0000256" key="6">
    <source>
        <dbReference type="ARBA" id="ARBA00022679"/>
    </source>
</evidence>
<dbReference type="GO" id="GO:0009002">
    <property type="term" value="F:serine-type D-Ala-D-Ala carboxypeptidase activity"/>
    <property type="evidence" value="ECO:0007669"/>
    <property type="project" value="UniProtKB-EC"/>
</dbReference>
<reference evidence="18 19" key="1">
    <citation type="submission" date="2018-05" db="EMBL/GenBank/DDBJ databases">
        <title>A metagenomic window into the 2 km-deep terrestrial subsurface aquifer revealed taxonomically and functionally diverse microbial community comprising novel uncultured bacterial lineages.</title>
        <authorList>
            <person name="Kadnikov V.V."/>
            <person name="Mardanov A.V."/>
            <person name="Beletsky A.V."/>
            <person name="Banks D."/>
            <person name="Pimenov N.V."/>
            <person name="Frank Y.A."/>
            <person name="Karnachuk O.V."/>
            <person name="Ravin N.V."/>
        </authorList>
    </citation>
    <scope>NUCLEOTIDE SEQUENCE [LARGE SCALE GENOMIC DNA]</scope>
    <source>
        <strain evidence="18">BY5</strain>
    </source>
</reference>
<evidence type="ECO:0000256" key="13">
    <source>
        <dbReference type="ARBA" id="ARBA00049902"/>
    </source>
</evidence>
<keyword evidence="9" id="KW-0573">Peptidoglycan synthesis</keyword>
<evidence type="ECO:0000256" key="5">
    <source>
        <dbReference type="ARBA" id="ARBA00022676"/>
    </source>
</evidence>
<evidence type="ECO:0000256" key="10">
    <source>
        <dbReference type="ARBA" id="ARBA00023268"/>
    </source>
</evidence>
<name>A0A367ZWR7_9BACT</name>
<comment type="caution">
    <text evidence="18">The sequence shown here is derived from an EMBL/GenBank/DDBJ whole genome shotgun (WGS) entry which is preliminary data.</text>
</comment>
<sequence>MFFSDDPDPLDDLDPESNDHETDDEEADEEEPSVTQRVIAWLWFFFKLGFALSVLFIIIVAGALFGIVKGFSERIPIVSDRSYRPSLTSQVFDCKGRLMARLHAEENRTRILSANEIPLQMRQAVIAIEDERFYQHYGIDFVGIARAMVKNIQAGKVVQGASTLTQQLVKNAFLTSEKTLKRKAIEAMMAFQLERKYSKEEILTLYLNEIYFGHGAYGLDAAARLYFNKDPMELTLLECATLAGIPKSPVAFSPRKNPQANKARRELVLAKMVELGFISPADYEAARNQPLVLAPEKPEVMLAPYFVTYVRDILLERYGANLVYNGGLKIYTTLDLDWQKYAEEAMDNSEIFQKRPLSKDPLMSGSLVCLDPHNGHIKAMYGGRDFEKSQFNRVTQALRQPGSSFKPFVYGCALENGALPNDFIVDEPISYTNPWSKKVWAPKNYDLKFHGTVTLTKALCNSFNIPAVKLIDQLTPAKVIRFARKLGITAQMEPNLSLALGSGNFTPLEMASAYGVFANQGIYAPPVAITRVEDRDGNILEESLPRVKEVMKAVHATMIADMLRVAVEKGTGRRAIIPGRSIAGKTGTTNNYVDAWFNGFTPELVTIVQFGYDMPKSLGPKMAGGTVAAPVWHAFMSKVLKDLPPSDFPVPEGAVRVGLCMSSGKLSCKSCPGETVVKMTFPIESVPRQECPFHGSGARVRGDENEGAEFAADRAGGGAGDAAMTDFAPDPDFFQVDYRRPVAAGAAAPASRGTGPQPPPAVVVSADAPDGLDDDALANAEAVEEDEPVIVTPREPGVVMRGPTEFRETY</sequence>
<dbReference type="Pfam" id="PF00912">
    <property type="entry name" value="Transgly"/>
    <property type="match status" value="1"/>
</dbReference>
<evidence type="ECO:0000256" key="2">
    <source>
        <dbReference type="ARBA" id="ARBA00007739"/>
    </source>
</evidence>
<evidence type="ECO:0000313" key="19">
    <source>
        <dbReference type="Proteomes" id="UP000252355"/>
    </source>
</evidence>
<dbReference type="SUPFAM" id="SSF56601">
    <property type="entry name" value="beta-lactamase/transpeptidase-like"/>
    <property type="match status" value="1"/>
</dbReference>
<evidence type="ECO:0000256" key="4">
    <source>
        <dbReference type="ARBA" id="ARBA00022670"/>
    </source>
</evidence>
<evidence type="ECO:0000256" key="7">
    <source>
        <dbReference type="ARBA" id="ARBA00022801"/>
    </source>
</evidence>
<comment type="catalytic activity">
    <reaction evidence="13">
        <text>[GlcNAc-(1-&gt;4)-Mur2Ac(oyl-L-Ala-gamma-D-Glu-L-Lys-D-Ala-D-Ala)](n)-di-trans,octa-cis-undecaprenyl diphosphate + beta-D-GlcNAc-(1-&gt;4)-Mur2Ac(oyl-L-Ala-gamma-D-Glu-L-Lys-D-Ala-D-Ala)-di-trans,octa-cis-undecaprenyl diphosphate = [GlcNAc-(1-&gt;4)-Mur2Ac(oyl-L-Ala-gamma-D-Glu-L-Lys-D-Ala-D-Ala)](n+1)-di-trans,octa-cis-undecaprenyl diphosphate + di-trans,octa-cis-undecaprenyl diphosphate + H(+)</text>
        <dbReference type="Rhea" id="RHEA:23708"/>
        <dbReference type="Rhea" id="RHEA-COMP:9602"/>
        <dbReference type="Rhea" id="RHEA-COMP:9603"/>
        <dbReference type="ChEBI" id="CHEBI:15378"/>
        <dbReference type="ChEBI" id="CHEBI:58405"/>
        <dbReference type="ChEBI" id="CHEBI:60033"/>
        <dbReference type="ChEBI" id="CHEBI:78435"/>
        <dbReference type="EC" id="2.4.99.28"/>
    </reaction>
</comment>
<dbReference type="EMBL" id="QOQW01000001">
    <property type="protein sequence ID" value="RCK81771.1"/>
    <property type="molecule type" value="Genomic_DNA"/>
</dbReference>
<dbReference type="GO" id="GO:0008955">
    <property type="term" value="F:peptidoglycan glycosyltransferase activity"/>
    <property type="evidence" value="ECO:0007669"/>
    <property type="project" value="UniProtKB-EC"/>
</dbReference>
<organism evidence="18 19">
    <name type="scientific">Candidatus Ozemobacter sibiricus</name>
    <dbReference type="NCBI Taxonomy" id="2268124"/>
    <lineage>
        <taxon>Bacteria</taxon>
        <taxon>Candidatus Ozemobacteria</taxon>
        <taxon>Candidatus Ozemobacterales</taxon>
        <taxon>Candidatus Ozemobacteraceae</taxon>
        <taxon>Candidatus Ozemobacter</taxon>
    </lineage>
</organism>
<dbReference type="GO" id="GO:0008360">
    <property type="term" value="P:regulation of cell shape"/>
    <property type="evidence" value="ECO:0007669"/>
    <property type="project" value="UniProtKB-KW"/>
</dbReference>
<comment type="similarity">
    <text evidence="2">In the N-terminal section; belongs to the glycosyltransferase 51 family.</text>
</comment>
<feature type="region of interest" description="Disordered" evidence="14">
    <location>
        <begin position="745"/>
        <end position="771"/>
    </location>
</feature>
<feature type="compositionally biased region" description="Low complexity" evidence="14">
    <location>
        <begin position="745"/>
        <end position="755"/>
    </location>
</feature>
<dbReference type="Pfam" id="PF00905">
    <property type="entry name" value="Transpeptidase"/>
    <property type="match status" value="1"/>
</dbReference>
<feature type="domain" description="Glycosyl transferase family 51" evidence="17">
    <location>
        <begin position="96"/>
        <end position="272"/>
    </location>
</feature>
<keyword evidence="6" id="KW-0808">Transferase</keyword>
<feature type="domain" description="Penicillin-binding protein transpeptidase" evidence="16">
    <location>
        <begin position="365"/>
        <end position="636"/>
    </location>
</feature>
<protein>
    <submittedName>
        <fullName evidence="18">Multimodular transpeptidase-transglycosylase</fullName>
    </submittedName>
</protein>
<evidence type="ECO:0000256" key="14">
    <source>
        <dbReference type="SAM" id="MobiDB-lite"/>
    </source>
</evidence>
<evidence type="ECO:0000259" key="17">
    <source>
        <dbReference type="Pfam" id="PF00912"/>
    </source>
</evidence>
<dbReference type="GO" id="GO:0006508">
    <property type="term" value="P:proteolysis"/>
    <property type="evidence" value="ECO:0007669"/>
    <property type="project" value="UniProtKB-KW"/>
</dbReference>
<evidence type="ECO:0000256" key="12">
    <source>
        <dbReference type="ARBA" id="ARBA00034000"/>
    </source>
</evidence>
<evidence type="ECO:0000259" key="16">
    <source>
        <dbReference type="Pfam" id="PF00905"/>
    </source>
</evidence>
<evidence type="ECO:0000256" key="1">
    <source>
        <dbReference type="ARBA" id="ARBA00007090"/>
    </source>
</evidence>
<comment type="catalytic activity">
    <reaction evidence="12">
        <text>Preferential cleavage: (Ac)2-L-Lys-D-Ala-|-D-Ala. Also transpeptidation of peptidyl-alanyl moieties that are N-acyl substituents of D-alanine.</text>
        <dbReference type="EC" id="3.4.16.4"/>
    </reaction>
</comment>
<dbReference type="Gene3D" id="1.10.3810.10">
    <property type="entry name" value="Biosynthetic peptidoglycan transglycosylase-like"/>
    <property type="match status" value="1"/>
</dbReference>
<comment type="similarity">
    <text evidence="1">In the C-terminal section; belongs to the transpeptidase family.</text>
</comment>
<keyword evidence="10" id="KW-0511">Multifunctional enzyme</keyword>
<evidence type="ECO:0000313" key="18">
    <source>
        <dbReference type="EMBL" id="RCK81771.1"/>
    </source>
</evidence>
<evidence type="ECO:0000256" key="15">
    <source>
        <dbReference type="SAM" id="Phobius"/>
    </source>
</evidence>
<dbReference type="Proteomes" id="UP000252355">
    <property type="component" value="Unassembled WGS sequence"/>
</dbReference>
<dbReference type="GO" id="GO:0071555">
    <property type="term" value="P:cell wall organization"/>
    <property type="evidence" value="ECO:0007669"/>
    <property type="project" value="UniProtKB-KW"/>
</dbReference>
<dbReference type="InterPro" id="IPR050396">
    <property type="entry name" value="Glycosyltr_51/Transpeptidase"/>
</dbReference>
<dbReference type="InterPro" id="IPR001460">
    <property type="entry name" value="PCN-bd_Tpept"/>
</dbReference>
<keyword evidence="11" id="KW-0961">Cell wall biogenesis/degradation</keyword>
<dbReference type="Gene3D" id="3.40.710.10">
    <property type="entry name" value="DD-peptidase/beta-lactamase superfamily"/>
    <property type="match status" value="1"/>
</dbReference>
<evidence type="ECO:0000256" key="11">
    <source>
        <dbReference type="ARBA" id="ARBA00023316"/>
    </source>
</evidence>
<dbReference type="FunFam" id="1.10.3810.10:FF:000001">
    <property type="entry name" value="Penicillin-binding protein 1A"/>
    <property type="match status" value="1"/>
</dbReference>
<dbReference type="AlphaFoldDB" id="A0A367ZWR7"/>
<dbReference type="GO" id="GO:0030288">
    <property type="term" value="C:outer membrane-bounded periplasmic space"/>
    <property type="evidence" value="ECO:0007669"/>
    <property type="project" value="TreeGrafter"/>
</dbReference>
<keyword evidence="15" id="KW-0812">Transmembrane</keyword>
<feature type="region of interest" description="Disordered" evidence="14">
    <location>
        <begin position="1"/>
        <end position="32"/>
    </location>
</feature>
<dbReference type="NCBIfam" id="TIGR02074">
    <property type="entry name" value="PBP_1a_fam"/>
    <property type="match status" value="1"/>
</dbReference>
<dbReference type="InterPro" id="IPR023346">
    <property type="entry name" value="Lysozyme-like_dom_sf"/>
</dbReference>
<dbReference type="InterPro" id="IPR036950">
    <property type="entry name" value="PBP_transglycosylase"/>
</dbReference>
<evidence type="ECO:0000256" key="9">
    <source>
        <dbReference type="ARBA" id="ARBA00022984"/>
    </source>
</evidence>
<keyword evidence="7" id="KW-0378">Hydrolase</keyword>
<dbReference type="GO" id="GO:0008658">
    <property type="term" value="F:penicillin binding"/>
    <property type="evidence" value="ECO:0007669"/>
    <property type="project" value="InterPro"/>
</dbReference>
<proteinExistence type="inferred from homology"/>
<keyword evidence="3" id="KW-0121">Carboxypeptidase</keyword>
<dbReference type="GO" id="GO:0009252">
    <property type="term" value="P:peptidoglycan biosynthetic process"/>
    <property type="evidence" value="ECO:0007669"/>
    <property type="project" value="UniProtKB-KW"/>
</dbReference>
<keyword evidence="8" id="KW-0133">Cell shape</keyword>
<dbReference type="PANTHER" id="PTHR32282:SF33">
    <property type="entry name" value="PEPTIDOGLYCAN GLYCOSYLTRANSFERASE"/>
    <property type="match status" value="1"/>
</dbReference>
<dbReference type="InterPro" id="IPR012338">
    <property type="entry name" value="Beta-lactam/transpept-like"/>
</dbReference>
<dbReference type="SUPFAM" id="SSF53955">
    <property type="entry name" value="Lysozyme-like"/>
    <property type="match status" value="1"/>
</dbReference>
<keyword evidence="5" id="KW-0328">Glycosyltransferase</keyword>
<keyword evidence="4" id="KW-0645">Protease</keyword>
<dbReference type="InterPro" id="IPR001264">
    <property type="entry name" value="Glyco_trans_51"/>
</dbReference>
<keyword evidence="15" id="KW-1133">Transmembrane helix</keyword>
<keyword evidence="15" id="KW-0472">Membrane</keyword>